<dbReference type="AlphaFoldDB" id="A0A3D3TL28"/>
<keyword evidence="1" id="KW-0067">ATP-binding</keyword>
<gene>
    <name evidence="1" type="ORF">DIT26_01920</name>
</gene>
<evidence type="ECO:0000313" key="1">
    <source>
        <dbReference type="EMBL" id="HCO69337.1"/>
    </source>
</evidence>
<proteinExistence type="predicted"/>
<organism evidence="1 2">
    <name type="scientific">Mesotoga infera</name>
    <dbReference type="NCBI Taxonomy" id="1236046"/>
    <lineage>
        <taxon>Bacteria</taxon>
        <taxon>Thermotogati</taxon>
        <taxon>Thermotogota</taxon>
        <taxon>Thermotogae</taxon>
        <taxon>Kosmotogales</taxon>
        <taxon>Kosmotogaceae</taxon>
        <taxon>Mesotoga</taxon>
    </lineage>
</organism>
<evidence type="ECO:0000313" key="2">
    <source>
        <dbReference type="Proteomes" id="UP000264215"/>
    </source>
</evidence>
<dbReference type="Proteomes" id="UP000264215">
    <property type="component" value="Unassembled WGS sequence"/>
</dbReference>
<feature type="non-terminal residue" evidence="1">
    <location>
        <position position="1"/>
    </location>
</feature>
<dbReference type="GO" id="GO:0005524">
    <property type="term" value="F:ATP binding"/>
    <property type="evidence" value="ECO:0007669"/>
    <property type="project" value="UniProtKB-KW"/>
</dbReference>
<name>A0A3D3TL28_9BACT</name>
<dbReference type="EMBL" id="DQBS01000048">
    <property type="protein sequence ID" value="HCO69337.1"/>
    <property type="molecule type" value="Genomic_DNA"/>
</dbReference>
<reference evidence="1 2" key="1">
    <citation type="journal article" date="2018" name="Nat. Biotechnol.">
        <title>A standardized bacterial taxonomy based on genome phylogeny substantially revises the tree of life.</title>
        <authorList>
            <person name="Parks D.H."/>
            <person name="Chuvochina M."/>
            <person name="Waite D.W."/>
            <person name="Rinke C."/>
            <person name="Skarshewski A."/>
            <person name="Chaumeil P.A."/>
            <person name="Hugenholtz P."/>
        </authorList>
    </citation>
    <scope>NUCLEOTIDE SEQUENCE [LARGE SCALE GENOMIC DNA]</scope>
    <source>
        <strain evidence="1">UBA9905</strain>
    </source>
</reference>
<keyword evidence="1" id="KW-0547">Nucleotide-binding</keyword>
<sequence>LCGGRMLASGVPEEIVGFYRKLCDSCQHINEPVKEGGLAND</sequence>
<accession>A0A3D3TL28</accession>
<comment type="caution">
    <text evidence="1">The sequence shown here is derived from an EMBL/GenBank/DDBJ whole genome shotgun (WGS) entry which is preliminary data.</text>
</comment>
<protein>
    <submittedName>
        <fullName evidence="1">ABC transporter ATP-binding protein</fullName>
    </submittedName>
</protein>